<evidence type="ECO:0000259" key="1">
    <source>
        <dbReference type="PROSITE" id="PS51085"/>
    </source>
</evidence>
<dbReference type="Pfam" id="PF00175">
    <property type="entry name" value="NAD_binding_1"/>
    <property type="match status" value="1"/>
</dbReference>
<dbReference type="PANTHER" id="PTHR47354:SF3">
    <property type="entry name" value="OXIDOREDUCTASE-RELATED"/>
    <property type="match status" value="1"/>
</dbReference>
<dbReference type="PROSITE" id="PS51384">
    <property type="entry name" value="FAD_FR"/>
    <property type="match status" value="1"/>
</dbReference>
<evidence type="ECO:0000313" key="3">
    <source>
        <dbReference type="EMBL" id="NES08545.1"/>
    </source>
</evidence>
<dbReference type="Pfam" id="PF00970">
    <property type="entry name" value="FAD_binding_6"/>
    <property type="match status" value="1"/>
</dbReference>
<dbReference type="NCBIfam" id="NF004317">
    <property type="entry name" value="PRK05713.1"/>
    <property type="match status" value="1"/>
</dbReference>
<dbReference type="CDD" id="cd00207">
    <property type="entry name" value="fer2"/>
    <property type="match status" value="1"/>
</dbReference>
<dbReference type="Gene3D" id="3.40.50.80">
    <property type="entry name" value="Nucleotide-binding domain of ferredoxin-NADP reductase (FNR) module"/>
    <property type="match status" value="1"/>
</dbReference>
<dbReference type="Gene3D" id="2.40.30.10">
    <property type="entry name" value="Translation factors"/>
    <property type="match status" value="1"/>
</dbReference>
<accession>A0A6I5RLK7</accession>
<dbReference type="Gene3D" id="3.10.20.30">
    <property type="match status" value="1"/>
</dbReference>
<dbReference type="InterPro" id="IPR036010">
    <property type="entry name" value="2Fe-2S_ferredoxin-like_sf"/>
</dbReference>
<dbReference type="SUPFAM" id="SSF63380">
    <property type="entry name" value="Riboflavin synthase domain-like"/>
    <property type="match status" value="1"/>
</dbReference>
<organism evidence="3 4">
    <name type="scientific">Pseudomonas laurentiana</name>
    <dbReference type="NCBI Taxonomy" id="2364649"/>
    <lineage>
        <taxon>Bacteria</taxon>
        <taxon>Pseudomonadati</taxon>
        <taxon>Pseudomonadota</taxon>
        <taxon>Gammaproteobacteria</taxon>
        <taxon>Pseudomonadales</taxon>
        <taxon>Pseudomonadaceae</taxon>
        <taxon>Pseudomonas</taxon>
    </lineage>
</organism>
<dbReference type="SUPFAM" id="SSF54292">
    <property type="entry name" value="2Fe-2S ferredoxin-like"/>
    <property type="match status" value="1"/>
</dbReference>
<keyword evidence="4" id="KW-1185">Reference proteome</keyword>
<dbReference type="GO" id="GO:0051536">
    <property type="term" value="F:iron-sulfur cluster binding"/>
    <property type="evidence" value="ECO:0007669"/>
    <property type="project" value="InterPro"/>
</dbReference>
<dbReference type="AlphaFoldDB" id="A0A6I5RLK7"/>
<evidence type="ECO:0000259" key="2">
    <source>
        <dbReference type="PROSITE" id="PS51384"/>
    </source>
</evidence>
<dbReference type="Proteomes" id="UP000471751">
    <property type="component" value="Unassembled WGS sequence"/>
</dbReference>
<dbReference type="GO" id="GO:0016491">
    <property type="term" value="F:oxidoreductase activity"/>
    <property type="evidence" value="ECO:0007669"/>
    <property type="project" value="InterPro"/>
</dbReference>
<comment type="caution">
    <text evidence="3">The sequence shown here is derived from an EMBL/GenBank/DDBJ whole genome shotgun (WGS) entry which is preliminary data.</text>
</comment>
<dbReference type="InterPro" id="IPR001433">
    <property type="entry name" value="OxRdtase_FAD/NAD-bd"/>
</dbReference>
<dbReference type="PROSITE" id="PS51085">
    <property type="entry name" value="2FE2S_FER_2"/>
    <property type="match status" value="1"/>
</dbReference>
<evidence type="ECO:0000313" key="4">
    <source>
        <dbReference type="Proteomes" id="UP000471751"/>
    </source>
</evidence>
<protein>
    <submittedName>
        <fullName evidence="3">Iron-sulfur-binding ferredoxin reductase</fullName>
    </submittedName>
</protein>
<proteinExistence type="predicted"/>
<name>A0A6I5RLK7_9PSED</name>
<feature type="domain" description="FAD-binding FR-type" evidence="2">
    <location>
        <begin position="89"/>
        <end position="187"/>
    </location>
</feature>
<dbReference type="InterPro" id="IPR001041">
    <property type="entry name" value="2Fe-2S_ferredoxin-type"/>
</dbReference>
<dbReference type="InterPro" id="IPR017927">
    <property type="entry name" value="FAD-bd_FR_type"/>
</dbReference>
<dbReference type="InterPro" id="IPR008333">
    <property type="entry name" value="Cbr1-like_FAD-bd_dom"/>
</dbReference>
<dbReference type="Pfam" id="PF00111">
    <property type="entry name" value="Fer2"/>
    <property type="match status" value="1"/>
</dbReference>
<reference evidence="3 4" key="1">
    <citation type="submission" date="2020-02" db="EMBL/GenBank/DDBJ databases">
        <title>Broccoli isolated Pseudomonas sp.</title>
        <authorList>
            <person name="Fujikawa T."/>
            <person name="Sawada H."/>
        </authorList>
    </citation>
    <scope>NUCLEOTIDE SEQUENCE [LARGE SCALE GENOMIC DNA]</scope>
    <source>
        <strain evidence="3 4">JCM 32154</strain>
    </source>
</reference>
<dbReference type="RefSeq" id="WP_163931334.1">
    <property type="nucleotide sequence ID" value="NZ_BMQU01000036.1"/>
</dbReference>
<feature type="domain" description="2Fe-2S ferredoxin-type" evidence="1">
    <location>
        <begin position="1"/>
        <end position="88"/>
    </location>
</feature>
<dbReference type="InterPro" id="IPR050415">
    <property type="entry name" value="MRET"/>
</dbReference>
<dbReference type="PANTHER" id="PTHR47354">
    <property type="entry name" value="NADH OXIDOREDUCTASE HCR"/>
    <property type="match status" value="1"/>
</dbReference>
<sequence>MPELCAGEHCWAVASGSNLLDALNDAGMAIPYSCRAGSCHACLVRCLEGLPTDTNPTALAEEKRQEGWRLACQCRVDQDLRIARFDPLEDGLPAEIVALDWLAPEVLRLRVVPLKPLRYQAGQHLVLWTDTGVARPYSLASLPGEEGFLEFHIDCRRPGLFCDAARHLRVGEMLRLGELRGGALHYDADWQERPLWLLAAGTGLAPLWGIVREALRQGHRGPLRLVHLASDPQAHYLAAPLQALAQEHPLLQIELITPAQLPATLAALRPPSRQTLALVCGAPSSVEQFARRLFIAGVPRNQVFADTFTDHA</sequence>
<dbReference type="InterPro" id="IPR012675">
    <property type="entry name" value="Beta-grasp_dom_sf"/>
</dbReference>
<dbReference type="InterPro" id="IPR039261">
    <property type="entry name" value="FNR_nucleotide-bd"/>
</dbReference>
<dbReference type="SUPFAM" id="SSF52343">
    <property type="entry name" value="Ferredoxin reductase-like, C-terminal NADP-linked domain"/>
    <property type="match status" value="1"/>
</dbReference>
<dbReference type="InterPro" id="IPR017938">
    <property type="entry name" value="Riboflavin_synthase-like_b-brl"/>
</dbReference>
<dbReference type="CDD" id="cd06194">
    <property type="entry name" value="FNR_N-term_Iron_sulfur_binding"/>
    <property type="match status" value="1"/>
</dbReference>
<gene>
    <name evidence="3" type="ORF">G3O07_00440</name>
</gene>
<dbReference type="EMBL" id="JAAHBT010000003">
    <property type="protein sequence ID" value="NES08545.1"/>
    <property type="molecule type" value="Genomic_DNA"/>
</dbReference>